<gene>
    <name evidence="2" type="ORF">ACFSC0_05090</name>
</gene>
<comment type="caution">
    <text evidence="2">The sequence shown here is derived from an EMBL/GenBank/DDBJ whole genome shotgun (WGS) entry which is preliminary data.</text>
</comment>
<keyword evidence="3" id="KW-1185">Reference proteome</keyword>
<evidence type="ECO:0000313" key="3">
    <source>
        <dbReference type="Proteomes" id="UP001597237"/>
    </source>
</evidence>
<sequence length="58" mass="5941">MEELFGLTRTLWRLGDAVSHLLLVAAAVAAGAGLVISPHLRGVAFATAAGLAALHLLH</sequence>
<keyword evidence="1" id="KW-1133">Transmembrane helix</keyword>
<organism evidence="2 3">
    <name type="scientific">Phenylobacterium terrae</name>
    <dbReference type="NCBI Taxonomy" id="2665495"/>
    <lineage>
        <taxon>Bacteria</taxon>
        <taxon>Pseudomonadati</taxon>
        <taxon>Pseudomonadota</taxon>
        <taxon>Alphaproteobacteria</taxon>
        <taxon>Caulobacterales</taxon>
        <taxon>Caulobacteraceae</taxon>
        <taxon>Phenylobacterium</taxon>
    </lineage>
</organism>
<accession>A0ABW4MXP6</accession>
<reference evidence="3" key="1">
    <citation type="journal article" date="2019" name="Int. J. Syst. Evol. Microbiol.">
        <title>The Global Catalogue of Microorganisms (GCM) 10K type strain sequencing project: providing services to taxonomists for standard genome sequencing and annotation.</title>
        <authorList>
            <consortium name="The Broad Institute Genomics Platform"/>
            <consortium name="The Broad Institute Genome Sequencing Center for Infectious Disease"/>
            <person name="Wu L."/>
            <person name="Ma J."/>
        </authorList>
    </citation>
    <scope>NUCLEOTIDE SEQUENCE [LARGE SCALE GENOMIC DNA]</scope>
    <source>
        <strain evidence="3">DFY28</strain>
    </source>
</reference>
<keyword evidence="1" id="KW-0812">Transmembrane</keyword>
<dbReference type="RefSeq" id="WP_377282709.1">
    <property type="nucleotide sequence ID" value="NZ_JBHRSI010000007.1"/>
</dbReference>
<proteinExistence type="predicted"/>
<name>A0ABW4MXP6_9CAUL</name>
<protein>
    <submittedName>
        <fullName evidence="2">Uncharacterized protein</fullName>
    </submittedName>
</protein>
<keyword evidence="1" id="KW-0472">Membrane</keyword>
<dbReference type="EMBL" id="JBHUEY010000001">
    <property type="protein sequence ID" value="MFD1782759.1"/>
    <property type="molecule type" value="Genomic_DNA"/>
</dbReference>
<evidence type="ECO:0000256" key="1">
    <source>
        <dbReference type="SAM" id="Phobius"/>
    </source>
</evidence>
<dbReference type="Proteomes" id="UP001597237">
    <property type="component" value="Unassembled WGS sequence"/>
</dbReference>
<feature type="transmembrane region" description="Helical" evidence="1">
    <location>
        <begin position="17"/>
        <end position="36"/>
    </location>
</feature>
<evidence type="ECO:0000313" key="2">
    <source>
        <dbReference type="EMBL" id="MFD1782759.1"/>
    </source>
</evidence>